<dbReference type="AlphaFoldDB" id="A0A232EDH5"/>
<feature type="domain" description="Retrovirus-related Pol polyprotein from transposon TNT 1-94-like beta-barrel" evidence="1">
    <location>
        <begin position="45"/>
        <end position="123"/>
    </location>
</feature>
<dbReference type="InterPro" id="IPR054722">
    <property type="entry name" value="PolX-like_BBD"/>
</dbReference>
<gene>
    <name evidence="2" type="ORF">TSAR_015348</name>
</gene>
<evidence type="ECO:0000259" key="1">
    <source>
        <dbReference type="Pfam" id="PF22936"/>
    </source>
</evidence>
<dbReference type="Proteomes" id="UP000215335">
    <property type="component" value="Unassembled WGS sequence"/>
</dbReference>
<proteinExistence type="predicted"/>
<reference evidence="2 3" key="1">
    <citation type="journal article" date="2017" name="Curr. Biol.">
        <title>The Evolution of Venom by Co-option of Single-Copy Genes.</title>
        <authorList>
            <person name="Martinson E.O."/>
            <person name="Mrinalini"/>
            <person name="Kelkar Y.D."/>
            <person name="Chang C.H."/>
            <person name="Werren J.H."/>
        </authorList>
    </citation>
    <scope>NUCLEOTIDE SEQUENCE [LARGE SCALE GENOMIC DNA]</scope>
    <source>
        <strain evidence="2 3">Alberta</strain>
        <tissue evidence="2">Whole body</tissue>
    </source>
</reference>
<comment type="caution">
    <text evidence="2">The sequence shown here is derived from an EMBL/GenBank/DDBJ whole genome shotgun (WGS) entry which is preliminary data.</text>
</comment>
<organism evidence="2 3">
    <name type="scientific">Trichomalopsis sarcophagae</name>
    <dbReference type="NCBI Taxonomy" id="543379"/>
    <lineage>
        <taxon>Eukaryota</taxon>
        <taxon>Metazoa</taxon>
        <taxon>Ecdysozoa</taxon>
        <taxon>Arthropoda</taxon>
        <taxon>Hexapoda</taxon>
        <taxon>Insecta</taxon>
        <taxon>Pterygota</taxon>
        <taxon>Neoptera</taxon>
        <taxon>Endopterygota</taxon>
        <taxon>Hymenoptera</taxon>
        <taxon>Apocrita</taxon>
        <taxon>Proctotrupomorpha</taxon>
        <taxon>Chalcidoidea</taxon>
        <taxon>Pteromalidae</taxon>
        <taxon>Pteromalinae</taxon>
        <taxon>Trichomalopsis</taxon>
    </lineage>
</organism>
<name>A0A232EDH5_9HYME</name>
<sequence>MAKHSMAEPKCLGSAMLCFAMLCSDMLYSCCPELLMHAKIRDKDWILDSGASVHMCNDLNLLHKLSKSSIKTVTAADHNRIAVQGEGEAILSSTQNSSDRIFHLRRVLYIPQLTANLVSTKAVEYQPRMVVRY</sequence>
<keyword evidence="3" id="KW-1185">Reference proteome</keyword>
<evidence type="ECO:0000313" key="2">
    <source>
        <dbReference type="EMBL" id="OXU16416.1"/>
    </source>
</evidence>
<protein>
    <recommendedName>
        <fullName evidence="1">Retrovirus-related Pol polyprotein from transposon TNT 1-94-like beta-barrel domain-containing protein</fullName>
    </recommendedName>
</protein>
<dbReference type="Pfam" id="PF22936">
    <property type="entry name" value="Pol_BBD"/>
    <property type="match status" value="1"/>
</dbReference>
<dbReference type="EMBL" id="NNAY01006289">
    <property type="protein sequence ID" value="OXU16416.1"/>
    <property type="molecule type" value="Genomic_DNA"/>
</dbReference>
<evidence type="ECO:0000313" key="3">
    <source>
        <dbReference type="Proteomes" id="UP000215335"/>
    </source>
</evidence>
<accession>A0A232EDH5</accession>